<dbReference type="EC" id="4.2.2.1" evidence="8"/>
<dbReference type="InterPro" id="IPR012970">
    <property type="entry name" value="Lyase_8_alpha_N"/>
</dbReference>
<dbReference type="Gene3D" id="2.60.220.10">
    <property type="entry name" value="Polysaccharide lyase family 8-like, C-terminal"/>
    <property type="match status" value="1"/>
</dbReference>
<evidence type="ECO:0000256" key="1">
    <source>
        <dbReference type="ARBA" id="ARBA00006699"/>
    </source>
</evidence>
<keyword evidence="9" id="KW-1185">Reference proteome</keyword>
<reference evidence="8 9" key="1">
    <citation type="submission" date="2020-07" db="EMBL/GenBank/DDBJ databases">
        <title>Sequencing the genomes of 1000 actinobacteria strains.</title>
        <authorList>
            <person name="Klenk H.-P."/>
        </authorList>
    </citation>
    <scope>NUCLEOTIDE SEQUENCE [LARGE SCALE GENOMIC DNA]</scope>
    <source>
        <strain evidence="8 9">DSM 22083</strain>
    </source>
</reference>
<dbReference type="GO" id="GO:0005576">
    <property type="term" value="C:extracellular region"/>
    <property type="evidence" value="ECO:0007669"/>
    <property type="project" value="InterPro"/>
</dbReference>
<evidence type="ECO:0000259" key="6">
    <source>
        <dbReference type="Pfam" id="PF02884"/>
    </source>
</evidence>
<dbReference type="EMBL" id="JACCBU010000001">
    <property type="protein sequence ID" value="NYE68727.1"/>
    <property type="molecule type" value="Genomic_DNA"/>
</dbReference>
<sequence>MINDTPQNHPDVWSRRRVLALAGTGFAGTAWLAARPLDPLTAAAATGFEALRDRFRALHLGPPFDATAEPFKSALATMITTASGYADTFAPRPGALWPDLDYADPKPDTDPESFGYSARVTSSYTRLLTLAEAYVRSGTTMSGDAAVLGKIIAGLDQLDAEVYGADRPRFGNWWDFQIGSPQRLASTAALIFDQLTADQRARYAAAIKRYVPDDAVAHYTGTSTGANRVDLCRAIIGGALLTDDAARMAVARDAFSPVFPYVITGDGYYADGSFIQHTTVPYIGGYGSVLIAGLGWAFALLSGSEWEIVDPNRELFLATIDTATAPLIFNGLMMDNVSGRGISRSGSSEFGRGTPVLGAIAVIADGVDAERAARWRSMIKGWLDRNDVAPPLTDPRQPLVRLSNLKSIMDDAAITPAPEPVEHRVFGSMDRVTHRRPGWAAAISMSSRRISYYEVGNGENLRGYHTGSGWLQWWTDATIGQFSDAFWPTVDPYRLAGTTTSLKPLPDGAGGNWGAAKPDTAWAGGCTDGEFGVAGQEVRGLESTMRARKSWFSLDEGIVCLGAGIEAGDGHEVDSVIENRQVDDDAGLVVDGERLALSDGVPARLRRPRWAHLDGHAGYVFPAPVRVTALDQRRTGRWRDINNGGPTDAITRRYLALYVDHGVDPAGADYAYLILPGATAKRTAELAGPAQRGRIKIMANSAAAQGIEVAHLGLTAANFWAAARVGSLASSGPASVMVRGGDDRTALICVSDPTRSGTGLTITWDRPVAAVIDQPETVTKISTGGRLVIEFASLADRAGGTQRIRVRLP</sequence>
<evidence type="ECO:0000256" key="4">
    <source>
        <dbReference type="PIRSR" id="PIRSR638970-1"/>
    </source>
</evidence>
<dbReference type="InterPro" id="IPR006311">
    <property type="entry name" value="TAT_signal"/>
</dbReference>
<dbReference type="PANTHER" id="PTHR38481:SF1">
    <property type="entry name" value="HYALURONATE LYASE"/>
    <property type="match status" value="1"/>
</dbReference>
<dbReference type="Pfam" id="PF02884">
    <property type="entry name" value="Lyase_8_C"/>
    <property type="match status" value="1"/>
</dbReference>
<protein>
    <submittedName>
        <fullName evidence="8">Hyaluronate lyase</fullName>
        <ecNumber evidence="8">4.2.2.1</ecNumber>
    </submittedName>
</protein>
<dbReference type="CDD" id="cd01083">
    <property type="entry name" value="GAG_Lyase"/>
    <property type="match status" value="1"/>
</dbReference>
<feature type="domain" description="Polysaccharide lyase family 8 C-terminal" evidence="6">
    <location>
        <begin position="696"/>
        <end position="760"/>
    </location>
</feature>
<evidence type="ECO:0000259" key="7">
    <source>
        <dbReference type="Pfam" id="PF08124"/>
    </source>
</evidence>
<feature type="active site" evidence="4">
    <location>
        <position position="340"/>
    </location>
</feature>
<dbReference type="Gene3D" id="2.70.98.10">
    <property type="match status" value="1"/>
</dbReference>
<dbReference type="InterPro" id="IPR008929">
    <property type="entry name" value="Chondroitin_lyas"/>
</dbReference>
<dbReference type="Pfam" id="PF02278">
    <property type="entry name" value="Lyase_8"/>
    <property type="match status" value="1"/>
</dbReference>
<comment type="similarity">
    <text evidence="1">Belongs to the polysaccharide lyase 8 family.</text>
</comment>
<feature type="domain" description="Polysaccharide lyase 8 N-terminal alpha-helical" evidence="7">
    <location>
        <begin position="64"/>
        <end position="380"/>
    </location>
</feature>
<gene>
    <name evidence="8" type="ORF">BKA15_000056</name>
</gene>
<dbReference type="SUPFAM" id="SSF74650">
    <property type="entry name" value="Galactose mutarotase-like"/>
    <property type="match status" value="1"/>
</dbReference>
<dbReference type="PROSITE" id="PS51318">
    <property type="entry name" value="TAT"/>
    <property type="match status" value="1"/>
</dbReference>
<dbReference type="RefSeq" id="WP_179747613.1">
    <property type="nucleotide sequence ID" value="NZ_JACCBU010000001.1"/>
</dbReference>
<dbReference type="Proteomes" id="UP000569914">
    <property type="component" value="Unassembled WGS sequence"/>
</dbReference>
<feature type="active site" evidence="4">
    <location>
        <position position="286"/>
    </location>
</feature>
<feature type="domain" description="Polysaccharide lyase family 8 central" evidence="5">
    <location>
        <begin position="423"/>
        <end position="678"/>
    </location>
</feature>
<keyword evidence="2" id="KW-0732">Signal</keyword>
<evidence type="ECO:0000256" key="3">
    <source>
        <dbReference type="ARBA" id="ARBA00023239"/>
    </source>
</evidence>
<evidence type="ECO:0000256" key="2">
    <source>
        <dbReference type="ARBA" id="ARBA00022729"/>
    </source>
</evidence>
<comment type="caution">
    <text evidence="8">The sequence shown here is derived from an EMBL/GenBank/DDBJ whole genome shotgun (WGS) entry which is preliminary data.</text>
</comment>
<dbReference type="PANTHER" id="PTHR38481">
    <property type="entry name" value="HYALURONATE LYASE"/>
    <property type="match status" value="1"/>
</dbReference>
<evidence type="ECO:0000313" key="9">
    <source>
        <dbReference type="Proteomes" id="UP000569914"/>
    </source>
</evidence>
<dbReference type="SUPFAM" id="SSF49863">
    <property type="entry name" value="Hyaluronate lyase-like, C-terminal domain"/>
    <property type="match status" value="1"/>
</dbReference>
<evidence type="ECO:0000259" key="5">
    <source>
        <dbReference type="Pfam" id="PF02278"/>
    </source>
</evidence>
<dbReference type="InterPro" id="IPR038970">
    <property type="entry name" value="Lyase_8"/>
</dbReference>
<name>A0A7Y9I251_9ACTN</name>
<dbReference type="GO" id="GO:0030246">
    <property type="term" value="F:carbohydrate binding"/>
    <property type="evidence" value="ECO:0007669"/>
    <property type="project" value="InterPro"/>
</dbReference>
<feature type="active site" evidence="4">
    <location>
        <position position="277"/>
    </location>
</feature>
<dbReference type="InterPro" id="IPR004103">
    <property type="entry name" value="Lyase_8_C"/>
</dbReference>
<dbReference type="GO" id="GO:0030340">
    <property type="term" value="F:hyaluronate lyase activity"/>
    <property type="evidence" value="ECO:0007669"/>
    <property type="project" value="UniProtKB-EC"/>
</dbReference>
<dbReference type="InterPro" id="IPR003159">
    <property type="entry name" value="Lyase_8_central_dom"/>
</dbReference>
<dbReference type="Gene3D" id="1.50.10.100">
    <property type="entry name" value="Chondroitin AC/alginate lyase"/>
    <property type="match status" value="1"/>
</dbReference>
<dbReference type="InterPro" id="IPR011071">
    <property type="entry name" value="Lyase_8-like_C"/>
</dbReference>
<accession>A0A7Y9I251</accession>
<dbReference type="InterPro" id="IPR014718">
    <property type="entry name" value="GH-type_carb-bd"/>
</dbReference>
<keyword evidence="3 8" id="KW-0456">Lyase</keyword>
<dbReference type="InterPro" id="IPR011013">
    <property type="entry name" value="Gal_mutarotase_sf_dom"/>
</dbReference>
<dbReference type="GO" id="GO:0005975">
    <property type="term" value="P:carbohydrate metabolic process"/>
    <property type="evidence" value="ECO:0007669"/>
    <property type="project" value="InterPro"/>
</dbReference>
<proteinExistence type="inferred from homology"/>
<organism evidence="8 9">
    <name type="scientific">Microlunatus parietis</name>
    <dbReference type="NCBI Taxonomy" id="682979"/>
    <lineage>
        <taxon>Bacteria</taxon>
        <taxon>Bacillati</taxon>
        <taxon>Actinomycetota</taxon>
        <taxon>Actinomycetes</taxon>
        <taxon>Propionibacteriales</taxon>
        <taxon>Propionibacteriaceae</taxon>
        <taxon>Microlunatus</taxon>
    </lineage>
</organism>
<dbReference type="SUPFAM" id="SSF48230">
    <property type="entry name" value="Chondroitin AC/alginate lyase"/>
    <property type="match status" value="1"/>
</dbReference>
<dbReference type="Pfam" id="PF08124">
    <property type="entry name" value="Lyase_8_N"/>
    <property type="match status" value="1"/>
</dbReference>
<dbReference type="AlphaFoldDB" id="A0A7Y9I251"/>
<evidence type="ECO:0000313" key="8">
    <source>
        <dbReference type="EMBL" id="NYE68727.1"/>
    </source>
</evidence>